<keyword evidence="6" id="KW-0408">Iron</keyword>
<evidence type="ECO:0000313" key="8">
    <source>
        <dbReference type="Proteomes" id="UP000005496"/>
    </source>
</evidence>
<feature type="binding site" evidence="6">
    <location>
        <position position="409"/>
    </location>
    <ligand>
        <name>Mg(2+)</name>
        <dbReference type="ChEBI" id="CHEBI:18420"/>
    </ligand>
</feature>
<dbReference type="InterPro" id="IPR029014">
    <property type="entry name" value="NiFe-Hase_large"/>
</dbReference>
<feature type="binding site" evidence="6">
    <location>
        <position position="61"/>
    </location>
    <ligand>
        <name>Ni(2+)</name>
        <dbReference type="ChEBI" id="CHEBI:49786"/>
    </ligand>
</feature>
<dbReference type="PANTHER" id="PTHR43600">
    <property type="entry name" value="COENZYME F420 HYDROGENASE, SUBUNIT ALPHA"/>
    <property type="match status" value="1"/>
</dbReference>
<dbReference type="InterPro" id="IPR001501">
    <property type="entry name" value="Ni-dep_hyd_lsu"/>
</dbReference>
<keyword evidence="8" id="KW-1185">Reference proteome</keyword>
<feature type="binding site" evidence="6">
    <location>
        <position position="461"/>
    </location>
    <ligand>
        <name>Mg(2+)</name>
        <dbReference type="ChEBI" id="CHEBI:18420"/>
    </ligand>
</feature>
<comment type="cofactor">
    <cofactor evidence="6">
        <name>Fe cation</name>
        <dbReference type="ChEBI" id="CHEBI:24875"/>
    </cofactor>
</comment>
<feature type="binding site" evidence="6">
    <location>
        <position position="458"/>
    </location>
    <ligand>
        <name>Fe cation</name>
        <dbReference type="ChEBI" id="CHEBI:24875"/>
    </ligand>
</feature>
<comment type="similarity">
    <text evidence="2">Belongs to the [NiFe]/[NiFeSe] hydrogenase large subunit family.</text>
</comment>
<proteinExistence type="inferred from homology"/>
<dbReference type="AlphaFoldDB" id="D6SNN6"/>
<dbReference type="Proteomes" id="UP000005496">
    <property type="component" value="Unassembled WGS sequence"/>
</dbReference>
<dbReference type="GO" id="GO:0016491">
    <property type="term" value="F:oxidoreductase activity"/>
    <property type="evidence" value="ECO:0007669"/>
    <property type="project" value="UniProtKB-KW"/>
</dbReference>
<organism evidence="7 8">
    <name type="scientific">Desulfonatronospira thiodismutans ASO3-1</name>
    <dbReference type="NCBI Taxonomy" id="555779"/>
    <lineage>
        <taxon>Bacteria</taxon>
        <taxon>Pseudomonadati</taxon>
        <taxon>Thermodesulfobacteriota</taxon>
        <taxon>Desulfovibrionia</taxon>
        <taxon>Desulfovibrionales</taxon>
        <taxon>Desulfonatronovibrionaceae</taxon>
        <taxon>Desulfonatronospira</taxon>
    </lineage>
</organism>
<evidence type="ECO:0000256" key="6">
    <source>
        <dbReference type="PIRSR" id="PIRSR601501-1"/>
    </source>
</evidence>
<evidence type="ECO:0000256" key="5">
    <source>
        <dbReference type="ARBA" id="ARBA00023002"/>
    </source>
</evidence>
<evidence type="ECO:0000256" key="4">
    <source>
        <dbReference type="ARBA" id="ARBA00022723"/>
    </source>
</evidence>
<name>D6SNN6_9BACT</name>
<feature type="binding site" evidence="6">
    <location>
        <position position="64"/>
    </location>
    <ligand>
        <name>Ni(2+)</name>
        <dbReference type="ChEBI" id="CHEBI:49786"/>
    </ligand>
</feature>
<accession>D6SNN6</accession>
<feature type="binding site" evidence="6">
    <location>
        <position position="42"/>
    </location>
    <ligand>
        <name>Mg(2+)</name>
        <dbReference type="ChEBI" id="CHEBI:18420"/>
    </ligand>
</feature>
<feature type="binding site" evidence="6">
    <location>
        <position position="455"/>
    </location>
    <ligand>
        <name>Ni(2+)</name>
        <dbReference type="ChEBI" id="CHEBI:49786"/>
    </ligand>
</feature>
<dbReference type="RefSeq" id="WP_008869690.1">
    <property type="nucleotide sequence ID" value="NZ_ACJN02000002.1"/>
</dbReference>
<dbReference type="SUPFAM" id="SSF56762">
    <property type="entry name" value="HydB/Nqo4-like"/>
    <property type="match status" value="1"/>
</dbReference>
<dbReference type="EMBL" id="ACJN02000002">
    <property type="protein sequence ID" value="EFI34362.1"/>
    <property type="molecule type" value="Genomic_DNA"/>
</dbReference>
<dbReference type="GO" id="GO:0016151">
    <property type="term" value="F:nickel cation binding"/>
    <property type="evidence" value="ECO:0007669"/>
    <property type="project" value="InterPro"/>
</dbReference>
<dbReference type="OrthoDB" id="9761717at2"/>
<feature type="binding site" evidence="6">
    <location>
        <position position="64"/>
    </location>
    <ligand>
        <name>Fe cation</name>
        <dbReference type="ChEBI" id="CHEBI:24875"/>
    </ligand>
</feature>
<evidence type="ECO:0000256" key="3">
    <source>
        <dbReference type="ARBA" id="ARBA00022596"/>
    </source>
</evidence>
<keyword evidence="3 6" id="KW-0533">Nickel</keyword>
<comment type="cofactor">
    <cofactor evidence="1 6">
        <name>Ni(2+)</name>
        <dbReference type="ChEBI" id="CHEBI:49786"/>
    </cofactor>
</comment>
<keyword evidence="4 6" id="KW-0479">Metal-binding</keyword>
<dbReference type="Gene3D" id="1.10.645.10">
    <property type="entry name" value="Cytochrome-c3 Hydrogenase, chain B"/>
    <property type="match status" value="1"/>
</dbReference>
<comment type="caution">
    <text evidence="7">The sequence shown here is derived from an EMBL/GenBank/DDBJ whole genome shotgun (WGS) entry which is preliminary data.</text>
</comment>
<evidence type="ECO:0000313" key="7">
    <source>
        <dbReference type="EMBL" id="EFI34362.1"/>
    </source>
</evidence>
<sequence>MKKIEINPMTRLEGHGKIAIFLDENGNVDDAFFQTVEFRGYEKFLQGMPIEEVPRTVSTVCGVCRAVHFLCSMKASDDVYGVAPPSTGRKLRELFYSAHTVEDHTAVLYALGFPDFVVGPDASPAERNLVGLIKAVGAETGKLVLQKRGLAVKIFELLGGKPNHPVAALPGGWSKRINEEERAQIEKWAEELVELGKLTLQVFDDVVLKNPKYMELVTGEMYRVEVGNMATVDEQNRFALYDGTQKAIDAQGNVVGTFRGKEYLDFISERVLPWSYLKFPYNKKLGGWDGIKSGPDTNIYCVGPLARMNVVDSMSTPLAQEHFEKFHDTFGAWPVHYIQAYHWARAIEVLAAAEKCLELSRDPEITGSDIWNQPSSCTGEGVGILEANRGTLVHHYITDDQGIVQNANLIVSTTHNNAPINLAVKTAARHFIQDGNVSEALLNHVEMAFRPYDLCLACATHTVTGGQQPVEVNIYKNSGELYKQMKNF</sequence>
<dbReference type="PANTHER" id="PTHR43600:SF2">
    <property type="entry name" value="F420-NON-REDUCING HYDROGENASE VHU SUBUNIT A"/>
    <property type="match status" value="1"/>
</dbReference>
<keyword evidence="6" id="KW-0460">Magnesium</keyword>
<dbReference type="eggNOG" id="COG3259">
    <property type="taxonomic scope" value="Bacteria"/>
</dbReference>
<gene>
    <name evidence="7" type="ORF">Dthio_PD1713</name>
</gene>
<evidence type="ECO:0000256" key="1">
    <source>
        <dbReference type="ARBA" id="ARBA00001967"/>
    </source>
</evidence>
<keyword evidence="5" id="KW-0560">Oxidoreductase</keyword>
<dbReference type="Pfam" id="PF00374">
    <property type="entry name" value="NiFeSe_Hases"/>
    <property type="match status" value="2"/>
</dbReference>
<protein>
    <submittedName>
        <fullName evidence="7">Nickel-dependent hydrogenase large subunit</fullName>
    </submittedName>
</protein>
<evidence type="ECO:0000256" key="2">
    <source>
        <dbReference type="ARBA" id="ARBA00009292"/>
    </source>
</evidence>
<reference evidence="7" key="1">
    <citation type="submission" date="2010-05" db="EMBL/GenBank/DDBJ databases">
        <title>The draft genome of Desulfonatronospira thiodismutans ASO3-1.</title>
        <authorList>
            <consortium name="US DOE Joint Genome Institute (JGI-PGF)"/>
            <person name="Lucas S."/>
            <person name="Copeland A."/>
            <person name="Lapidus A."/>
            <person name="Cheng J.-F."/>
            <person name="Bruce D."/>
            <person name="Goodwin L."/>
            <person name="Pitluck S."/>
            <person name="Chertkov O."/>
            <person name="Brettin T."/>
            <person name="Detter J.C."/>
            <person name="Han C."/>
            <person name="Land M.L."/>
            <person name="Hauser L."/>
            <person name="Kyrpides N."/>
            <person name="Mikhailova N."/>
            <person name="Muyzer G."/>
            <person name="Woyke T."/>
        </authorList>
    </citation>
    <scope>NUCLEOTIDE SEQUENCE [LARGE SCALE GENOMIC DNA]</scope>
    <source>
        <strain evidence="7">ASO3-1</strain>
    </source>
</reference>